<reference evidence="1 2" key="1">
    <citation type="journal article" date="2023" name="J. Hered.">
        <title>Chromosome-level genome of the wood stork (Mycteria americana) provides insight into avian chromosome evolution.</title>
        <authorList>
            <person name="Flamio R. Jr."/>
            <person name="Ramstad K.M."/>
        </authorList>
    </citation>
    <scope>NUCLEOTIDE SEQUENCE [LARGE SCALE GENOMIC DNA]</scope>
    <source>
        <strain evidence="1">JAX WOST 10</strain>
    </source>
</reference>
<dbReference type="EMBL" id="JAUNZN010000002">
    <property type="protein sequence ID" value="KAK4826123.1"/>
    <property type="molecule type" value="Genomic_DNA"/>
</dbReference>
<gene>
    <name evidence="1" type="ORF">QYF61_005275</name>
</gene>
<organism evidence="1 2">
    <name type="scientific">Mycteria americana</name>
    <name type="common">Wood stork</name>
    <dbReference type="NCBI Taxonomy" id="33587"/>
    <lineage>
        <taxon>Eukaryota</taxon>
        <taxon>Metazoa</taxon>
        <taxon>Chordata</taxon>
        <taxon>Craniata</taxon>
        <taxon>Vertebrata</taxon>
        <taxon>Euteleostomi</taxon>
        <taxon>Archelosauria</taxon>
        <taxon>Archosauria</taxon>
        <taxon>Dinosauria</taxon>
        <taxon>Saurischia</taxon>
        <taxon>Theropoda</taxon>
        <taxon>Coelurosauria</taxon>
        <taxon>Aves</taxon>
        <taxon>Neognathae</taxon>
        <taxon>Neoaves</taxon>
        <taxon>Aequornithes</taxon>
        <taxon>Ciconiiformes</taxon>
        <taxon>Ciconiidae</taxon>
        <taxon>Mycteria</taxon>
    </lineage>
</organism>
<dbReference type="Proteomes" id="UP001333110">
    <property type="component" value="Unassembled WGS sequence"/>
</dbReference>
<protein>
    <submittedName>
        <fullName evidence="1">Uncharacterized protein</fullName>
    </submittedName>
</protein>
<evidence type="ECO:0000313" key="2">
    <source>
        <dbReference type="Proteomes" id="UP001333110"/>
    </source>
</evidence>
<name>A0AAN7NE34_MYCAM</name>
<proteinExistence type="predicted"/>
<accession>A0AAN7NE34</accession>
<sequence>MQSKSSTWSHLTQLSAWLPSSNKKNCIVDNGKELGYNLVGITEGHAAIQRDLDRLEKQADRNFKQFNKGKCQVLHLGTDPGTHTCWWLTSWRAALQKSPEGPGGHLPDHEPATCPYPKEGQRYPGLHRRNVASRLREVILPLYSALYKRDMDILERLQQKATTMMKGLEHLSYEERLRELGLFSLEKRRLRGISSGGCKEDGARLFSVVPSDRTRGNGHNLKHRRFPLNIRKHFFYCEGHAGLQRLVKPTLAQSRSAQCPHLQEQAGDSRTGTTQYCHHRKSCCLRRHNLRTTKLVKGLEGMSYEEQLRTLGLSGLEKRRLRGELIALYSFLRGHGEGGDRDPVIGHGKFRLAIRKHFFTERVVKPWHRLPREVINAPSLSVFKRRLDNALNNML</sequence>
<comment type="caution">
    <text evidence="1">The sequence shown here is derived from an EMBL/GenBank/DDBJ whole genome shotgun (WGS) entry which is preliminary data.</text>
</comment>
<evidence type="ECO:0000313" key="1">
    <source>
        <dbReference type="EMBL" id="KAK4826123.1"/>
    </source>
</evidence>
<dbReference type="AlphaFoldDB" id="A0AAN7NE34"/>
<keyword evidence="2" id="KW-1185">Reference proteome</keyword>